<protein>
    <submittedName>
        <fullName evidence="1">Uncharacterized protein</fullName>
    </submittedName>
</protein>
<dbReference type="RefSeq" id="WP_081165842.1">
    <property type="nucleotide sequence ID" value="NZ_LWBP01000188.1"/>
</dbReference>
<accession>A0A1V9FJH5</accession>
<evidence type="ECO:0000313" key="1">
    <source>
        <dbReference type="EMBL" id="OQP58502.1"/>
    </source>
</evidence>
<proteinExistence type="predicted"/>
<dbReference type="Proteomes" id="UP000192276">
    <property type="component" value="Unassembled WGS sequence"/>
</dbReference>
<reference evidence="2" key="1">
    <citation type="submission" date="2016-04" db="EMBL/GenBank/DDBJ databases">
        <authorList>
            <person name="Chen L."/>
            <person name="Zhuang W."/>
            <person name="Wang G."/>
        </authorList>
    </citation>
    <scope>NUCLEOTIDE SEQUENCE [LARGE SCALE GENOMIC DNA]</scope>
    <source>
        <strain evidence="2">208</strain>
    </source>
</reference>
<dbReference type="OrthoDB" id="662966at2"/>
<comment type="caution">
    <text evidence="1">The sequence shown here is derived from an EMBL/GenBank/DDBJ whole genome shotgun (WGS) entry which is preliminary data.</text>
</comment>
<sequence>MTTIEKNSLRVGKYVDSNHVNTLIRTYKQERWQQNSERIGQEDSLSLFYSIEELEEFLQKAKEAGANGVSVHFGVYPENFNEREGYAGKQTTVFVATDRQETATGITHKNVYQETNKGKQLLAYNMGQWPPGSGVENDDWGLGITIIDKGDKGMVVI</sequence>
<organism evidence="1 2">
    <name type="scientific">Niastella populi</name>
    <dbReference type="NCBI Taxonomy" id="550983"/>
    <lineage>
        <taxon>Bacteria</taxon>
        <taxon>Pseudomonadati</taxon>
        <taxon>Bacteroidota</taxon>
        <taxon>Chitinophagia</taxon>
        <taxon>Chitinophagales</taxon>
        <taxon>Chitinophagaceae</taxon>
        <taxon>Niastella</taxon>
    </lineage>
</organism>
<keyword evidence="2" id="KW-1185">Reference proteome</keyword>
<dbReference type="EMBL" id="LWBP01000188">
    <property type="protein sequence ID" value="OQP58502.1"/>
    <property type="molecule type" value="Genomic_DNA"/>
</dbReference>
<name>A0A1V9FJH5_9BACT</name>
<evidence type="ECO:0000313" key="2">
    <source>
        <dbReference type="Proteomes" id="UP000192276"/>
    </source>
</evidence>
<dbReference type="AlphaFoldDB" id="A0A1V9FJH5"/>
<gene>
    <name evidence="1" type="ORF">A4R26_03340</name>
</gene>